<dbReference type="InterPro" id="IPR020846">
    <property type="entry name" value="MFS_dom"/>
</dbReference>
<evidence type="ECO:0000256" key="1">
    <source>
        <dbReference type="ARBA" id="ARBA00004651"/>
    </source>
</evidence>
<evidence type="ECO:0000256" key="8">
    <source>
        <dbReference type="SAM" id="Phobius"/>
    </source>
</evidence>
<comment type="caution">
    <text evidence="10">The sequence shown here is derived from an EMBL/GenBank/DDBJ whole genome shotgun (WGS) entry which is preliminary data.</text>
</comment>
<feature type="transmembrane region" description="Helical" evidence="8">
    <location>
        <begin position="58"/>
        <end position="76"/>
    </location>
</feature>
<dbReference type="InterPro" id="IPR004812">
    <property type="entry name" value="Efflux_drug-R_Bcr/CmlA"/>
</dbReference>
<keyword evidence="11" id="KW-1185">Reference proteome</keyword>
<gene>
    <name evidence="10" type="ORF">NBRC110019_32230</name>
</gene>
<feature type="transmembrane region" description="Helical" evidence="8">
    <location>
        <begin position="313"/>
        <end position="330"/>
    </location>
</feature>
<dbReference type="GO" id="GO:0042910">
    <property type="term" value="F:xenobiotic transmembrane transporter activity"/>
    <property type="evidence" value="ECO:0007669"/>
    <property type="project" value="InterPro"/>
</dbReference>
<dbReference type="PROSITE" id="PS50850">
    <property type="entry name" value="MFS"/>
    <property type="match status" value="1"/>
</dbReference>
<dbReference type="InterPro" id="IPR036259">
    <property type="entry name" value="MFS_trans_sf"/>
</dbReference>
<keyword evidence="6 8" id="KW-1133">Transmembrane helix</keyword>
<evidence type="ECO:0000256" key="2">
    <source>
        <dbReference type="ARBA" id="ARBA00006236"/>
    </source>
</evidence>
<evidence type="ECO:0000313" key="11">
    <source>
        <dbReference type="Proteomes" id="UP001143545"/>
    </source>
</evidence>
<sequence length="414" mass="45116">MLKSILKAPKHVTTEHKGTILYVLGTLIALGPFSIDTYTPSFTNIALDFNTTEHAIELTLSSYFIGISLGQLAFGPIMDRFGRRIPQILSLLIYIAAAIGCYFAANLTELIVGRFFLAIGASAGMVSSKAILRDLFKSNIEVARAMSILMLIMGGAPIAAPLVGRLIIAFFNWPEIFLFLAGFAVLMFLNVFFLLPESSVPNKKVSLKPLNIVKNYIHILSHPEFFTFSMAGGFTIGAMFAYISDAPVFFNKVYGIEDFAVLLGVNAAALIIGSQVNRFVIKKIGVLELSLKISLILVGIALLFLINTLTIDSFYVSYGLMFIMMFFLGFQNPNATSLSLNPFGKKAGRASALVGSIKMIFGALVSFILSAIGMESAIPLAALCLVLYILSALLFFRYQRKVKSGRLPKSNSQS</sequence>
<dbReference type="GO" id="GO:0005886">
    <property type="term" value="C:plasma membrane"/>
    <property type="evidence" value="ECO:0007669"/>
    <property type="project" value="UniProtKB-SubCell"/>
</dbReference>
<organism evidence="10 11">
    <name type="scientific">Neptunitalea chrysea</name>
    <dbReference type="NCBI Taxonomy" id="1647581"/>
    <lineage>
        <taxon>Bacteria</taxon>
        <taxon>Pseudomonadati</taxon>
        <taxon>Bacteroidota</taxon>
        <taxon>Flavobacteriia</taxon>
        <taxon>Flavobacteriales</taxon>
        <taxon>Flavobacteriaceae</taxon>
        <taxon>Neptunitalea</taxon>
    </lineage>
</organism>
<feature type="transmembrane region" description="Helical" evidence="8">
    <location>
        <begin position="289"/>
        <end position="307"/>
    </location>
</feature>
<keyword evidence="4" id="KW-1003">Cell membrane</keyword>
<feature type="transmembrane region" description="Helical" evidence="8">
    <location>
        <begin position="378"/>
        <end position="396"/>
    </location>
</feature>
<comment type="subcellular location">
    <subcellularLocation>
        <location evidence="1">Cell membrane</location>
        <topology evidence="1">Multi-pass membrane protein</topology>
    </subcellularLocation>
</comment>
<dbReference type="RefSeq" id="WP_281756566.1">
    <property type="nucleotide sequence ID" value="NZ_BRVP01000041.1"/>
</dbReference>
<evidence type="ECO:0000259" key="9">
    <source>
        <dbReference type="PROSITE" id="PS50850"/>
    </source>
</evidence>
<proteinExistence type="inferred from homology"/>
<dbReference type="PANTHER" id="PTHR23502">
    <property type="entry name" value="MAJOR FACILITATOR SUPERFAMILY"/>
    <property type="match status" value="1"/>
</dbReference>
<feature type="transmembrane region" description="Helical" evidence="8">
    <location>
        <begin position="176"/>
        <end position="195"/>
    </location>
</feature>
<reference evidence="10" key="1">
    <citation type="submission" date="2022-07" db="EMBL/GenBank/DDBJ databases">
        <title>Taxonomy of Novel Oxalotrophic and Methylotrophic Bacteria.</title>
        <authorList>
            <person name="Sahin N."/>
            <person name="Tani A."/>
        </authorList>
    </citation>
    <scope>NUCLEOTIDE SEQUENCE</scope>
    <source>
        <strain evidence="10">AM327</strain>
    </source>
</reference>
<dbReference type="EMBL" id="BRVP01000041">
    <property type="protein sequence ID" value="GLB54182.1"/>
    <property type="molecule type" value="Genomic_DNA"/>
</dbReference>
<dbReference type="AlphaFoldDB" id="A0A9W6B8T1"/>
<dbReference type="SUPFAM" id="SSF103473">
    <property type="entry name" value="MFS general substrate transporter"/>
    <property type="match status" value="1"/>
</dbReference>
<evidence type="ECO:0000256" key="5">
    <source>
        <dbReference type="ARBA" id="ARBA00022692"/>
    </source>
</evidence>
<feature type="domain" description="Major facilitator superfamily (MFS) profile" evidence="9">
    <location>
        <begin position="20"/>
        <end position="400"/>
    </location>
</feature>
<dbReference type="Gene3D" id="1.20.1720.10">
    <property type="entry name" value="Multidrug resistance protein D"/>
    <property type="match status" value="1"/>
</dbReference>
<evidence type="ECO:0000313" key="10">
    <source>
        <dbReference type="EMBL" id="GLB54182.1"/>
    </source>
</evidence>
<dbReference type="Proteomes" id="UP001143545">
    <property type="component" value="Unassembled WGS sequence"/>
</dbReference>
<feature type="transmembrane region" description="Helical" evidence="8">
    <location>
        <begin position="144"/>
        <end position="170"/>
    </location>
</feature>
<dbReference type="InterPro" id="IPR011701">
    <property type="entry name" value="MFS"/>
</dbReference>
<accession>A0A9W6B8T1</accession>
<evidence type="ECO:0000256" key="7">
    <source>
        <dbReference type="ARBA" id="ARBA00023136"/>
    </source>
</evidence>
<dbReference type="GO" id="GO:1990961">
    <property type="term" value="P:xenobiotic detoxification by transmembrane export across the plasma membrane"/>
    <property type="evidence" value="ECO:0007669"/>
    <property type="project" value="InterPro"/>
</dbReference>
<dbReference type="PANTHER" id="PTHR23502:SF132">
    <property type="entry name" value="POLYAMINE TRANSPORTER 2-RELATED"/>
    <property type="match status" value="1"/>
</dbReference>
<evidence type="ECO:0000256" key="4">
    <source>
        <dbReference type="ARBA" id="ARBA00022475"/>
    </source>
</evidence>
<feature type="transmembrane region" description="Helical" evidence="8">
    <location>
        <begin position="350"/>
        <end position="372"/>
    </location>
</feature>
<evidence type="ECO:0000256" key="6">
    <source>
        <dbReference type="ARBA" id="ARBA00022989"/>
    </source>
</evidence>
<protein>
    <submittedName>
        <fullName evidence="10">Bcr/CflA family drug resistance efflux transporter</fullName>
    </submittedName>
</protein>
<keyword evidence="5 8" id="KW-0812">Transmembrane</keyword>
<keyword evidence="3" id="KW-0813">Transport</keyword>
<feature type="transmembrane region" description="Helical" evidence="8">
    <location>
        <begin position="111"/>
        <end position="132"/>
    </location>
</feature>
<feature type="transmembrane region" description="Helical" evidence="8">
    <location>
        <begin position="20"/>
        <end position="38"/>
    </location>
</feature>
<dbReference type="NCBIfam" id="TIGR00710">
    <property type="entry name" value="efflux_Bcr_CflA"/>
    <property type="match status" value="1"/>
</dbReference>
<feature type="transmembrane region" description="Helical" evidence="8">
    <location>
        <begin position="216"/>
        <end position="243"/>
    </location>
</feature>
<dbReference type="Pfam" id="PF07690">
    <property type="entry name" value="MFS_1"/>
    <property type="match status" value="1"/>
</dbReference>
<keyword evidence="7 8" id="KW-0472">Membrane</keyword>
<evidence type="ECO:0000256" key="3">
    <source>
        <dbReference type="ARBA" id="ARBA00022448"/>
    </source>
</evidence>
<name>A0A9W6B8T1_9FLAO</name>
<feature type="transmembrane region" description="Helical" evidence="8">
    <location>
        <begin position="259"/>
        <end position="277"/>
    </location>
</feature>
<dbReference type="CDD" id="cd17320">
    <property type="entry name" value="MFS_MdfA_MDR_like"/>
    <property type="match status" value="1"/>
</dbReference>
<comment type="similarity">
    <text evidence="2">Belongs to the major facilitator superfamily. Bcr/CmlA family.</text>
</comment>
<feature type="transmembrane region" description="Helical" evidence="8">
    <location>
        <begin position="88"/>
        <end position="105"/>
    </location>
</feature>